<dbReference type="Gene3D" id="1.10.486.10">
    <property type="entry name" value="PCRA, domain 4"/>
    <property type="match status" value="1"/>
</dbReference>
<feature type="binding site" evidence="10">
    <location>
        <begin position="31"/>
        <end position="38"/>
    </location>
    <ligand>
        <name>ATP</name>
        <dbReference type="ChEBI" id="CHEBI:30616"/>
    </ligand>
</feature>
<dbReference type="PROSITE" id="PS51198">
    <property type="entry name" value="UVRD_HELICASE_ATP_BIND"/>
    <property type="match status" value="1"/>
</dbReference>
<dbReference type="PANTHER" id="PTHR11070">
    <property type="entry name" value="UVRD / RECB / PCRA DNA HELICASE FAMILY MEMBER"/>
    <property type="match status" value="1"/>
</dbReference>
<dbReference type="GO" id="GO:0000725">
    <property type="term" value="P:recombinational repair"/>
    <property type="evidence" value="ECO:0007669"/>
    <property type="project" value="TreeGrafter"/>
</dbReference>
<dbReference type="InterPro" id="IPR014017">
    <property type="entry name" value="DNA_helicase_UvrD-like_C"/>
</dbReference>
<evidence type="ECO:0000259" key="12">
    <source>
        <dbReference type="PROSITE" id="PS51217"/>
    </source>
</evidence>
<dbReference type="EC" id="5.6.2.4" evidence="8"/>
<keyword evidence="2 10" id="KW-0547">Nucleotide-binding</keyword>
<accession>A0A517R1T5</accession>
<evidence type="ECO:0000256" key="6">
    <source>
        <dbReference type="ARBA" id="ARBA00023235"/>
    </source>
</evidence>
<dbReference type="InterPro" id="IPR027417">
    <property type="entry name" value="P-loop_NTPase"/>
</dbReference>
<organism evidence="13 14">
    <name type="scientific">Stratiformator vulcanicus</name>
    <dbReference type="NCBI Taxonomy" id="2527980"/>
    <lineage>
        <taxon>Bacteria</taxon>
        <taxon>Pseudomonadati</taxon>
        <taxon>Planctomycetota</taxon>
        <taxon>Planctomycetia</taxon>
        <taxon>Planctomycetales</taxon>
        <taxon>Planctomycetaceae</taxon>
        <taxon>Stratiformator</taxon>
    </lineage>
</organism>
<dbReference type="GO" id="GO:0003677">
    <property type="term" value="F:DNA binding"/>
    <property type="evidence" value="ECO:0007669"/>
    <property type="project" value="InterPro"/>
</dbReference>
<evidence type="ECO:0000256" key="10">
    <source>
        <dbReference type="PROSITE-ProRule" id="PRU00560"/>
    </source>
</evidence>
<keyword evidence="5 10" id="KW-0067">ATP-binding</keyword>
<dbReference type="Pfam" id="PF00580">
    <property type="entry name" value="UvrD-helicase"/>
    <property type="match status" value="1"/>
</dbReference>
<evidence type="ECO:0000256" key="3">
    <source>
        <dbReference type="ARBA" id="ARBA00022801"/>
    </source>
</evidence>
<dbReference type="GO" id="GO:0005829">
    <property type="term" value="C:cytosol"/>
    <property type="evidence" value="ECO:0007669"/>
    <property type="project" value="TreeGrafter"/>
</dbReference>
<dbReference type="InterPro" id="IPR014016">
    <property type="entry name" value="UvrD-like_ATP-bd"/>
</dbReference>
<evidence type="ECO:0000256" key="9">
    <source>
        <dbReference type="ARBA" id="ARBA00048988"/>
    </source>
</evidence>
<sequence length="664" mass="74956">MMSRVDVILSGLNAAQADAVQYLDGPLLVLAGAGTGKTRVITSRMAEMVRRGTSPERILSVTFTNKAAKEMRERAVALMGRSKSKPLVSTFHAYCVRVLREEIERLGYPKTFAIYDRGDQETAARAALREVRLTDKAMKPADLLSRISRWKMNGVSPDEATENTEDDLDLLSAIAYRRYQGILKTSGGVDFDDLLLLTVRLMETDPEVRARQQTRFDFVQIDEYQDTNGVQFRLVQSLVEHHQQLCVVGDDDQSIYGWRGAEVTHILNFGRHFPSAKVIRLEDNYRCKIDILDLANELVRHNRDRHPKKLRAGRSGSADVKFLEFDDETEEARQLAFELDYLINQTGVPPSDIAVLFRTNEQPRVIESEFRRKRLPYLLLGGQSFFDRKEIRDLLGYLRVVINPQDRQALARIINTPARGIGRTTVEKVVDAAVKTKVDFWSAAEQLAVQGVLGPKPINAIRGLRSLVKKYRDRFQAQPARLHDAMSELIDEIEYRAEIERLYSEPTQQLGRAAALDQLLETMREYAAAAKRPSLGGFLEETSLDGRDFATEEKSGRDANSIRLMTLHSAKGLEFPRVYLVGMEEGLLPHRRSLDIGGAAIEEERRLAYVGITRAMNSLTLSRALARRKWGKLRPTIPSRFLAEMRSELAIEGNPDAGAKELAS</sequence>
<evidence type="ECO:0000256" key="4">
    <source>
        <dbReference type="ARBA" id="ARBA00022806"/>
    </source>
</evidence>
<dbReference type="PROSITE" id="PS51217">
    <property type="entry name" value="UVRD_HELICASE_CTER"/>
    <property type="match status" value="1"/>
</dbReference>
<evidence type="ECO:0000256" key="2">
    <source>
        <dbReference type="ARBA" id="ARBA00022741"/>
    </source>
</evidence>
<dbReference type="Gene3D" id="1.10.10.160">
    <property type="match status" value="1"/>
</dbReference>
<feature type="domain" description="UvrD-like helicase ATP-binding" evidence="11">
    <location>
        <begin position="10"/>
        <end position="288"/>
    </location>
</feature>
<reference evidence="13 14" key="1">
    <citation type="submission" date="2019-02" db="EMBL/GenBank/DDBJ databases">
        <title>Deep-cultivation of Planctomycetes and their phenomic and genomic characterization uncovers novel biology.</title>
        <authorList>
            <person name="Wiegand S."/>
            <person name="Jogler M."/>
            <person name="Boedeker C."/>
            <person name="Pinto D."/>
            <person name="Vollmers J."/>
            <person name="Rivas-Marin E."/>
            <person name="Kohn T."/>
            <person name="Peeters S.H."/>
            <person name="Heuer A."/>
            <person name="Rast P."/>
            <person name="Oberbeckmann S."/>
            <person name="Bunk B."/>
            <person name="Jeske O."/>
            <person name="Meyerdierks A."/>
            <person name="Storesund J.E."/>
            <person name="Kallscheuer N."/>
            <person name="Luecker S."/>
            <person name="Lage O.M."/>
            <person name="Pohl T."/>
            <person name="Merkel B.J."/>
            <person name="Hornburger P."/>
            <person name="Mueller R.-W."/>
            <person name="Bruemmer F."/>
            <person name="Labrenz M."/>
            <person name="Spormann A.M."/>
            <person name="Op den Camp H."/>
            <person name="Overmann J."/>
            <person name="Amann R."/>
            <person name="Jetten M.S.M."/>
            <person name="Mascher T."/>
            <person name="Medema M.H."/>
            <person name="Devos D.P."/>
            <person name="Kaster A.-K."/>
            <person name="Ovreas L."/>
            <person name="Rohde M."/>
            <person name="Galperin M.Y."/>
            <person name="Jogler C."/>
        </authorList>
    </citation>
    <scope>NUCLEOTIDE SEQUENCE [LARGE SCALE GENOMIC DNA]</scope>
    <source>
        <strain evidence="13 14">Pan189</strain>
    </source>
</reference>
<dbReference type="InterPro" id="IPR013986">
    <property type="entry name" value="DExx_box_DNA_helicase_dom_sf"/>
</dbReference>
<dbReference type="EMBL" id="CP036268">
    <property type="protein sequence ID" value="QDT37830.1"/>
    <property type="molecule type" value="Genomic_DNA"/>
</dbReference>
<evidence type="ECO:0000313" key="14">
    <source>
        <dbReference type="Proteomes" id="UP000317318"/>
    </source>
</evidence>
<dbReference type="PANTHER" id="PTHR11070:SF64">
    <property type="entry name" value="ATP-DEPENDENT DNA HELICASE REP"/>
    <property type="match status" value="1"/>
</dbReference>
<dbReference type="GO" id="GO:0005524">
    <property type="term" value="F:ATP binding"/>
    <property type="evidence" value="ECO:0007669"/>
    <property type="project" value="UniProtKB-UniRule"/>
</dbReference>
<feature type="domain" description="UvrD-like helicase C-terminal" evidence="12">
    <location>
        <begin position="289"/>
        <end position="572"/>
    </location>
</feature>
<keyword evidence="3 10" id="KW-0378">Hydrolase</keyword>
<gene>
    <name evidence="13" type="primary">pcrA_2</name>
    <name evidence="13" type="ORF">Pan189_22120</name>
</gene>
<evidence type="ECO:0000256" key="8">
    <source>
        <dbReference type="ARBA" id="ARBA00034808"/>
    </source>
</evidence>
<comment type="similarity">
    <text evidence="1">Belongs to the helicase family. UvrD subfamily.</text>
</comment>
<dbReference type="Pfam" id="PF13361">
    <property type="entry name" value="UvrD_C"/>
    <property type="match status" value="1"/>
</dbReference>
<dbReference type="AlphaFoldDB" id="A0A517R1T5"/>
<dbReference type="Proteomes" id="UP000317318">
    <property type="component" value="Chromosome"/>
</dbReference>
<evidence type="ECO:0000259" key="11">
    <source>
        <dbReference type="PROSITE" id="PS51198"/>
    </source>
</evidence>
<dbReference type="InterPro" id="IPR000212">
    <property type="entry name" value="DNA_helicase_UvrD/REP"/>
</dbReference>
<keyword evidence="4 10" id="KW-0347">Helicase</keyword>
<dbReference type="SUPFAM" id="SSF52540">
    <property type="entry name" value="P-loop containing nucleoside triphosphate hydrolases"/>
    <property type="match status" value="1"/>
</dbReference>
<keyword evidence="14" id="KW-1185">Reference proteome</keyword>
<dbReference type="GO" id="GO:0043138">
    <property type="term" value="F:3'-5' DNA helicase activity"/>
    <property type="evidence" value="ECO:0007669"/>
    <property type="project" value="UniProtKB-EC"/>
</dbReference>
<dbReference type="KEGG" id="svp:Pan189_22120"/>
<dbReference type="Gene3D" id="3.40.50.300">
    <property type="entry name" value="P-loop containing nucleotide triphosphate hydrolases"/>
    <property type="match status" value="2"/>
</dbReference>
<comment type="catalytic activity">
    <reaction evidence="9">
        <text>ATP + H2O = ADP + phosphate + H(+)</text>
        <dbReference type="Rhea" id="RHEA:13065"/>
        <dbReference type="ChEBI" id="CHEBI:15377"/>
        <dbReference type="ChEBI" id="CHEBI:15378"/>
        <dbReference type="ChEBI" id="CHEBI:30616"/>
        <dbReference type="ChEBI" id="CHEBI:43474"/>
        <dbReference type="ChEBI" id="CHEBI:456216"/>
        <dbReference type="EC" id="5.6.2.4"/>
    </reaction>
</comment>
<evidence type="ECO:0000256" key="5">
    <source>
        <dbReference type="ARBA" id="ARBA00022840"/>
    </source>
</evidence>
<comment type="catalytic activity">
    <reaction evidence="7">
        <text>Couples ATP hydrolysis with the unwinding of duplex DNA by translocating in the 3'-5' direction.</text>
        <dbReference type="EC" id="5.6.2.4"/>
    </reaction>
</comment>
<evidence type="ECO:0000256" key="1">
    <source>
        <dbReference type="ARBA" id="ARBA00009922"/>
    </source>
</evidence>
<protein>
    <recommendedName>
        <fullName evidence="8">DNA 3'-5' helicase</fullName>
        <ecNumber evidence="8">5.6.2.4</ecNumber>
    </recommendedName>
</protein>
<evidence type="ECO:0000256" key="7">
    <source>
        <dbReference type="ARBA" id="ARBA00034617"/>
    </source>
</evidence>
<proteinExistence type="inferred from homology"/>
<dbReference type="GO" id="GO:0016887">
    <property type="term" value="F:ATP hydrolysis activity"/>
    <property type="evidence" value="ECO:0007669"/>
    <property type="project" value="RHEA"/>
</dbReference>
<keyword evidence="6" id="KW-0413">Isomerase</keyword>
<evidence type="ECO:0000313" key="13">
    <source>
        <dbReference type="EMBL" id="QDT37830.1"/>
    </source>
</evidence>
<dbReference type="CDD" id="cd17932">
    <property type="entry name" value="DEXQc_UvrD"/>
    <property type="match status" value="1"/>
</dbReference>
<dbReference type="OrthoDB" id="9810135at2"/>
<name>A0A517R1T5_9PLAN</name>